<dbReference type="SMART" id="SM00364">
    <property type="entry name" value="LRR_BAC"/>
    <property type="match status" value="6"/>
</dbReference>
<dbReference type="Gene3D" id="3.30.310.200">
    <property type="match status" value="1"/>
</dbReference>
<dbReference type="PROSITE" id="PS51450">
    <property type="entry name" value="LRR"/>
    <property type="match status" value="2"/>
</dbReference>
<dbReference type="InterPro" id="IPR020859">
    <property type="entry name" value="ROC"/>
</dbReference>
<dbReference type="SUPFAM" id="SSF52058">
    <property type="entry name" value="L domain-like"/>
    <property type="match status" value="1"/>
</dbReference>
<evidence type="ECO:0000256" key="9">
    <source>
        <dbReference type="ARBA" id="ARBA00023134"/>
    </source>
</evidence>
<dbReference type="Gene3D" id="3.40.50.300">
    <property type="entry name" value="P-loop containing nucleotide triphosphate hydrolases"/>
    <property type="match status" value="1"/>
</dbReference>
<dbReference type="SMART" id="SM00175">
    <property type="entry name" value="RAB"/>
    <property type="match status" value="1"/>
</dbReference>
<comment type="catalytic activity">
    <reaction evidence="10">
        <text>L-threonyl-[protein] + ATP = O-phospho-L-threonyl-[protein] + ADP + H(+)</text>
        <dbReference type="Rhea" id="RHEA:46608"/>
        <dbReference type="Rhea" id="RHEA-COMP:11060"/>
        <dbReference type="Rhea" id="RHEA-COMP:11605"/>
        <dbReference type="ChEBI" id="CHEBI:15378"/>
        <dbReference type="ChEBI" id="CHEBI:30013"/>
        <dbReference type="ChEBI" id="CHEBI:30616"/>
        <dbReference type="ChEBI" id="CHEBI:61977"/>
        <dbReference type="ChEBI" id="CHEBI:456216"/>
        <dbReference type="EC" id="2.7.11.1"/>
    </reaction>
</comment>
<accession>A0A2T1E9L8</accession>
<keyword evidence="3" id="KW-0433">Leucine-rich repeat</keyword>
<evidence type="ECO:0000256" key="11">
    <source>
        <dbReference type="ARBA" id="ARBA00048679"/>
    </source>
</evidence>
<dbReference type="InterPro" id="IPR036388">
    <property type="entry name" value="WH-like_DNA-bd_sf"/>
</dbReference>
<dbReference type="Proteomes" id="UP000239576">
    <property type="component" value="Unassembled WGS sequence"/>
</dbReference>
<keyword evidence="9" id="KW-0342">GTP-binding</keyword>
<comment type="catalytic activity">
    <reaction evidence="11">
        <text>L-seryl-[protein] + ATP = O-phospho-L-seryl-[protein] + ADP + H(+)</text>
        <dbReference type="Rhea" id="RHEA:17989"/>
        <dbReference type="Rhea" id="RHEA-COMP:9863"/>
        <dbReference type="Rhea" id="RHEA-COMP:11604"/>
        <dbReference type="ChEBI" id="CHEBI:15378"/>
        <dbReference type="ChEBI" id="CHEBI:29999"/>
        <dbReference type="ChEBI" id="CHEBI:30616"/>
        <dbReference type="ChEBI" id="CHEBI:83421"/>
        <dbReference type="ChEBI" id="CHEBI:456216"/>
        <dbReference type="EC" id="2.7.11.1"/>
    </reaction>
</comment>
<dbReference type="SUPFAM" id="SSF52540">
    <property type="entry name" value="P-loop containing nucleoside triphosphate hydrolases"/>
    <property type="match status" value="1"/>
</dbReference>
<dbReference type="EMBL" id="PVWK01000062">
    <property type="protein sequence ID" value="PSB29420.1"/>
    <property type="molecule type" value="Genomic_DNA"/>
</dbReference>
<dbReference type="Pfam" id="PF08477">
    <property type="entry name" value="Roc"/>
    <property type="match status" value="1"/>
</dbReference>
<keyword evidence="6" id="KW-0547">Nucleotide-binding</keyword>
<dbReference type="EC" id="2.7.11.1" evidence="1"/>
<dbReference type="Gene3D" id="3.30.70.1390">
    <property type="entry name" value="ROC domain from the Parkinson's disease-associated leucine-rich repeat kinase 2"/>
    <property type="match status" value="1"/>
</dbReference>
<evidence type="ECO:0000256" key="7">
    <source>
        <dbReference type="ARBA" id="ARBA00022777"/>
    </source>
</evidence>
<dbReference type="InterPro" id="IPR055414">
    <property type="entry name" value="LRR_R13L4/SHOC2-like"/>
</dbReference>
<dbReference type="SMART" id="SM00369">
    <property type="entry name" value="LRR_TYP"/>
    <property type="match status" value="6"/>
</dbReference>
<dbReference type="PANTHER" id="PTHR48051:SF54">
    <property type="entry name" value="LEUCINE-RICH REPEAT-CONTAINING PROTEIN"/>
    <property type="match status" value="1"/>
</dbReference>
<dbReference type="PROSITE" id="PS51424">
    <property type="entry name" value="ROC"/>
    <property type="match status" value="1"/>
</dbReference>
<evidence type="ECO:0000256" key="1">
    <source>
        <dbReference type="ARBA" id="ARBA00012513"/>
    </source>
</evidence>
<dbReference type="Gene3D" id="1.10.10.10">
    <property type="entry name" value="Winged helix-like DNA-binding domain superfamily/Winged helix DNA-binding domain"/>
    <property type="match status" value="1"/>
</dbReference>
<evidence type="ECO:0000256" key="3">
    <source>
        <dbReference type="ARBA" id="ARBA00022614"/>
    </source>
</evidence>
<evidence type="ECO:0000313" key="13">
    <source>
        <dbReference type="EMBL" id="PSB29420.1"/>
    </source>
</evidence>
<evidence type="ECO:0000256" key="6">
    <source>
        <dbReference type="ARBA" id="ARBA00022741"/>
    </source>
</evidence>
<feature type="domain" description="Roc" evidence="12">
    <location>
        <begin position="244"/>
        <end position="414"/>
    </location>
</feature>
<dbReference type="InterPro" id="IPR003591">
    <property type="entry name" value="Leu-rich_rpt_typical-subtyp"/>
</dbReference>
<dbReference type="GO" id="GO:0005737">
    <property type="term" value="C:cytoplasm"/>
    <property type="evidence" value="ECO:0007669"/>
    <property type="project" value="TreeGrafter"/>
</dbReference>
<dbReference type="PANTHER" id="PTHR48051">
    <property type="match status" value="1"/>
</dbReference>
<evidence type="ECO:0000256" key="4">
    <source>
        <dbReference type="ARBA" id="ARBA00022679"/>
    </source>
</evidence>
<dbReference type="PRINTS" id="PR00449">
    <property type="entry name" value="RASTRNSFRMNG"/>
</dbReference>
<dbReference type="GO" id="GO:0004674">
    <property type="term" value="F:protein serine/threonine kinase activity"/>
    <property type="evidence" value="ECO:0007669"/>
    <property type="project" value="UniProtKB-KW"/>
</dbReference>
<evidence type="ECO:0000259" key="12">
    <source>
        <dbReference type="PROSITE" id="PS51424"/>
    </source>
</evidence>
<keyword evidence="4" id="KW-0808">Transferase</keyword>
<keyword evidence="8" id="KW-0067">ATP-binding</keyword>
<reference evidence="14" key="1">
    <citation type="submission" date="2018-02" db="EMBL/GenBank/DDBJ databases">
        <authorList>
            <person name="Moore K."/>
            <person name="Momper L."/>
        </authorList>
    </citation>
    <scope>NUCLEOTIDE SEQUENCE [LARGE SCALE GENOMIC DNA]</scope>
    <source>
        <strain evidence="14">ULC18</strain>
    </source>
</reference>
<dbReference type="OrthoDB" id="459949at2"/>
<proteinExistence type="predicted"/>
<keyword evidence="2" id="KW-0723">Serine/threonine-protein kinase</keyword>
<reference evidence="13 14" key="2">
    <citation type="submission" date="2018-03" db="EMBL/GenBank/DDBJ databases">
        <title>The ancient ancestry and fast evolution of plastids.</title>
        <authorList>
            <person name="Moore K.R."/>
            <person name="Magnabosco C."/>
            <person name="Momper L."/>
            <person name="Gold D.A."/>
            <person name="Bosak T."/>
            <person name="Fournier G.P."/>
        </authorList>
    </citation>
    <scope>NUCLEOTIDE SEQUENCE [LARGE SCALE GENOMIC DNA]</scope>
    <source>
        <strain evidence="13 14">ULC18</strain>
    </source>
</reference>
<dbReference type="InterPro" id="IPR032675">
    <property type="entry name" value="LRR_dom_sf"/>
</dbReference>
<dbReference type="Gene3D" id="1.10.10.2200">
    <property type="match status" value="1"/>
</dbReference>
<dbReference type="InterPro" id="IPR001611">
    <property type="entry name" value="Leu-rich_rpt"/>
</dbReference>
<dbReference type="InterPro" id="IPR057263">
    <property type="entry name" value="COR-B"/>
</dbReference>
<protein>
    <recommendedName>
        <fullName evidence="1">non-specific serine/threonine protein kinase</fullName>
        <ecNumber evidence="1">2.7.11.1</ecNumber>
    </recommendedName>
</protein>
<keyword evidence="7" id="KW-0418">Kinase</keyword>
<dbReference type="Pfam" id="PF23598">
    <property type="entry name" value="LRR_14"/>
    <property type="match status" value="1"/>
</dbReference>
<keyword evidence="5" id="KW-0677">Repeat</keyword>
<dbReference type="Gene3D" id="3.80.10.10">
    <property type="entry name" value="Ribonuclease Inhibitor"/>
    <property type="match status" value="2"/>
</dbReference>
<comment type="caution">
    <text evidence="13">The sequence shown here is derived from an EMBL/GenBank/DDBJ whole genome shotgun (WGS) entry which is preliminary data.</text>
</comment>
<organism evidence="13 14">
    <name type="scientific">Stenomitos frigidus ULC18</name>
    <dbReference type="NCBI Taxonomy" id="2107698"/>
    <lineage>
        <taxon>Bacteria</taxon>
        <taxon>Bacillati</taxon>
        <taxon>Cyanobacteriota</taxon>
        <taxon>Cyanophyceae</taxon>
        <taxon>Leptolyngbyales</taxon>
        <taxon>Leptolyngbyaceae</taxon>
        <taxon>Stenomitos</taxon>
    </lineage>
</organism>
<dbReference type="GO" id="GO:0005524">
    <property type="term" value="F:ATP binding"/>
    <property type="evidence" value="ECO:0007669"/>
    <property type="project" value="UniProtKB-KW"/>
</dbReference>
<dbReference type="InterPro" id="IPR032171">
    <property type="entry name" value="COR-A"/>
</dbReference>
<evidence type="ECO:0000256" key="8">
    <source>
        <dbReference type="ARBA" id="ARBA00022840"/>
    </source>
</evidence>
<evidence type="ECO:0000313" key="14">
    <source>
        <dbReference type="Proteomes" id="UP000239576"/>
    </source>
</evidence>
<name>A0A2T1E9L8_9CYAN</name>
<evidence type="ECO:0000256" key="5">
    <source>
        <dbReference type="ARBA" id="ARBA00022737"/>
    </source>
</evidence>
<dbReference type="InterPro" id="IPR050216">
    <property type="entry name" value="LRR_domain-containing"/>
</dbReference>
<dbReference type="Pfam" id="PF16095">
    <property type="entry name" value="COR-A"/>
    <property type="match status" value="1"/>
</dbReference>
<dbReference type="Pfam" id="PF25497">
    <property type="entry name" value="COR-B"/>
    <property type="match status" value="1"/>
</dbReference>
<evidence type="ECO:0000256" key="10">
    <source>
        <dbReference type="ARBA" id="ARBA00047899"/>
    </source>
</evidence>
<dbReference type="AlphaFoldDB" id="A0A2T1E9L8"/>
<sequence length="961" mass="110577">MNQAELLERIKHAARTKETVLDLSGQNLTALPAELWQLTNLKRLNLDHNKLTLIPPEISKLIKLEKLEIRDNQLVNLPAEIEQLKALVELKLNNNRLVDLPLRFGNLKNLKELGIGGNCFNYLPAQIFHLNNLTSLWAFNLSLTTLPKEIELLRNLKRLHIQDNKLTKLPLELCKLTKLISLTLGNNQLTVLPPEVGYLTELKEFPYGSPGLELTGNPLTSPQPEIVDQGTKAIVTYCRQLLKGSERKWVSKLLIVGEGGVGKTSLLRALNGQPFDKQESTTRGIAIGSLSLSHPSEADVTMQLNTWDFGGQEIYHATHQFFLTNRSLFLLAWNARLGWEQGKLIYWLKTIRANAPDSPILLVATHIDERDADLPLSDLQQQFPEIIGQWEISNQAGTGIEALRQAITNAAAQLPLMGERWPTTWLNFANALRNSQMRHTTPQKFWGVMNKHKVAPTSQRVLATWLHELGEILFFQDNDELNDLVIFKPQWVTEHISKVLEAEEVTQRNGIFTRACMEQLWRDLDAPMRDHFLRLMERFDLSYRTLENKDISLIVERLPFEPPNYESLWQSKQQEPNCKEIIMKFQLSEVLPGIPTWFIARQHRFTIEEGERRGIHWRTGVLFQDREQTHLALAKIGRDDKTNAEYLQLTVRGAMPHSFFDLLKEGIELTLRRYPGLQITRLIPCPDPNHENCLHEFDYANLVKRLEREQPKESIECPSCLENISVTKLLFGLHWTTQDAVLARLDEIQDGQSELRELVQSQFLRQFRQQQKFLESQCPNLFVLRPDDRRVWSKDIGMQRINLQLYCQMPGHMHPTIDPTDPKQPCGLYPIDEPQKWLQTVTPYYRRMVKILKFATPLVGPWLGVMEAKDYETIFKSDIDFAKELAGKLPDSKGFADADYADALPEGDRKLDAIDGAALRALRQLLDQKDPSKQWGNLKQILTPEGDYLWLCEHHAKEFHP</sequence>
<dbReference type="InterPro" id="IPR027417">
    <property type="entry name" value="P-loop_NTPase"/>
</dbReference>
<keyword evidence="14" id="KW-1185">Reference proteome</keyword>
<gene>
    <name evidence="13" type="ORF">C7B82_11385</name>
</gene>
<evidence type="ECO:0000256" key="2">
    <source>
        <dbReference type="ARBA" id="ARBA00022527"/>
    </source>
</evidence>